<feature type="region of interest" description="Disordered" evidence="1">
    <location>
        <begin position="34"/>
        <end position="57"/>
    </location>
</feature>
<proteinExistence type="predicted"/>
<name>A0AAV7W3N9_PLEWA</name>
<evidence type="ECO:0000313" key="2">
    <source>
        <dbReference type="EMBL" id="KAJ1207256.1"/>
    </source>
</evidence>
<dbReference type="Proteomes" id="UP001066276">
    <property type="component" value="Chromosome 1_2"/>
</dbReference>
<feature type="compositionally biased region" description="Basic and acidic residues" evidence="1">
    <location>
        <begin position="48"/>
        <end position="57"/>
    </location>
</feature>
<dbReference type="AlphaFoldDB" id="A0AAV7W3N9"/>
<comment type="caution">
    <text evidence="2">The sequence shown here is derived from an EMBL/GenBank/DDBJ whole genome shotgun (WGS) entry which is preliminary data.</text>
</comment>
<keyword evidence="3" id="KW-1185">Reference proteome</keyword>
<dbReference type="EMBL" id="JANPWB010000002">
    <property type="protein sequence ID" value="KAJ1207256.1"/>
    <property type="molecule type" value="Genomic_DNA"/>
</dbReference>
<evidence type="ECO:0000313" key="3">
    <source>
        <dbReference type="Proteomes" id="UP001066276"/>
    </source>
</evidence>
<protein>
    <submittedName>
        <fullName evidence="2">Uncharacterized protein</fullName>
    </submittedName>
</protein>
<reference evidence="2" key="1">
    <citation type="journal article" date="2022" name="bioRxiv">
        <title>Sequencing and chromosome-scale assembly of the giantPleurodeles waltlgenome.</title>
        <authorList>
            <person name="Brown T."/>
            <person name="Elewa A."/>
            <person name="Iarovenko S."/>
            <person name="Subramanian E."/>
            <person name="Araus A.J."/>
            <person name="Petzold A."/>
            <person name="Susuki M."/>
            <person name="Suzuki K.-i.T."/>
            <person name="Hayashi T."/>
            <person name="Toyoda A."/>
            <person name="Oliveira C."/>
            <person name="Osipova E."/>
            <person name="Leigh N.D."/>
            <person name="Simon A."/>
            <person name="Yun M.H."/>
        </authorList>
    </citation>
    <scope>NUCLEOTIDE SEQUENCE</scope>
    <source>
        <strain evidence="2">20211129_DDA</strain>
        <tissue evidence="2">Liver</tissue>
    </source>
</reference>
<gene>
    <name evidence="2" type="ORF">NDU88_002648</name>
</gene>
<evidence type="ECO:0000256" key="1">
    <source>
        <dbReference type="SAM" id="MobiDB-lite"/>
    </source>
</evidence>
<accession>A0AAV7W3N9</accession>
<organism evidence="2 3">
    <name type="scientific">Pleurodeles waltl</name>
    <name type="common">Iberian ribbed newt</name>
    <dbReference type="NCBI Taxonomy" id="8319"/>
    <lineage>
        <taxon>Eukaryota</taxon>
        <taxon>Metazoa</taxon>
        <taxon>Chordata</taxon>
        <taxon>Craniata</taxon>
        <taxon>Vertebrata</taxon>
        <taxon>Euteleostomi</taxon>
        <taxon>Amphibia</taxon>
        <taxon>Batrachia</taxon>
        <taxon>Caudata</taxon>
        <taxon>Salamandroidea</taxon>
        <taxon>Salamandridae</taxon>
        <taxon>Pleurodelinae</taxon>
        <taxon>Pleurodeles</taxon>
    </lineage>
</organism>
<sequence length="130" mass="14133">MGVSGVGKGWTHIKTPTAWQQGVTHRGDVTVGLKRARSHSTSKFRPKHTTDMRKVPDKVTTDEGNIAELQGEVSPPKRQIAQITTVTGELERRAEDAQSCFCCSNICILGVAQKGESGSYRKVPRGLGED</sequence>
<feature type="compositionally biased region" description="Basic residues" evidence="1">
    <location>
        <begin position="34"/>
        <end position="47"/>
    </location>
</feature>